<evidence type="ECO:0008006" key="4">
    <source>
        <dbReference type="Google" id="ProtNLM"/>
    </source>
</evidence>
<dbReference type="Proteomes" id="UP000012081">
    <property type="component" value="Unassembled WGS sequence"/>
</dbReference>
<comment type="caution">
    <text evidence="2">The sequence shown here is derived from an EMBL/GenBank/DDBJ whole genome shotgun (WGS) entry which is preliminary data.</text>
</comment>
<keyword evidence="3" id="KW-1185">Reference proteome</keyword>
<sequence length="305" mass="34219">MKRSDSFDEVKQLITDTPVPQIDVKDQVLDRLRERQNKKEEFRVKKRMGLIIAACMVFSVTTAYGAVKVYELKNEKGEVVSQITHTTAEPGEGQHKTYSQLFNEVRESVKPGNAAAVYIVPDNPNKIVSFFQIPITSTDRAVIQKEAGDKFTFPAELAGGFTFKDGSVQHEVIRDYNKEDFYKEAEETKKDVIVKELKVEPTFQLIAGTYSNSKGDVTVRIENFEKVKYSAAEAGPDDTVENVKVGGQEALYQLTNLKGENGSVVRVDKSIQFYKEDKKLMVFVSTSSPDIAKEDLLAIAEKLVK</sequence>
<protein>
    <recommendedName>
        <fullName evidence="4">DUF4367 domain-containing protein</fullName>
    </recommendedName>
</protein>
<keyword evidence="1" id="KW-1133">Transmembrane helix</keyword>
<dbReference type="AlphaFoldDB" id="M8D8E1"/>
<evidence type="ECO:0000313" key="3">
    <source>
        <dbReference type="Proteomes" id="UP000012081"/>
    </source>
</evidence>
<dbReference type="PATRIC" id="fig|1300222.3.peg.2680"/>
<evidence type="ECO:0000313" key="2">
    <source>
        <dbReference type="EMBL" id="EMT52539.1"/>
    </source>
</evidence>
<reference evidence="2 3" key="1">
    <citation type="submission" date="2013-03" db="EMBL/GenBank/DDBJ databases">
        <title>Assembly of a new bacterial strain Brevibacillus borstelensis AK1.</title>
        <authorList>
            <person name="Rajan I."/>
            <person name="PoliReddy D."/>
            <person name="Sugumar T."/>
            <person name="Rathinam K."/>
            <person name="Alqarawi S."/>
            <person name="Khalil A.B."/>
            <person name="Sivakumar N."/>
        </authorList>
    </citation>
    <scope>NUCLEOTIDE SEQUENCE [LARGE SCALE GENOMIC DNA]</scope>
    <source>
        <strain evidence="2 3">AK1</strain>
    </source>
</reference>
<accession>M8D8E1</accession>
<organism evidence="2 3">
    <name type="scientific">Brevibacillus borstelensis AK1</name>
    <dbReference type="NCBI Taxonomy" id="1300222"/>
    <lineage>
        <taxon>Bacteria</taxon>
        <taxon>Bacillati</taxon>
        <taxon>Bacillota</taxon>
        <taxon>Bacilli</taxon>
        <taxon>Bacillales</taxon>
        <taxon>Paenibacillaceae</taxon>
        <taxon>Brevibacillus</taxon>
    </lineage>
</organism>
<dbReference type="STRING" id="1300222.I532_12819"/>
<dbReference type="EMBL" id="APBN01000004">
    <property type="protein sequence ID" value="EMT52539.1"/>
    <property type="molecule type" value="Genomic_DNA"/>
</dbReference>
<evidence type="ECO:0000256" key="1">
    <source>
        <dbReference type="SAM" id="Phobius"/>
    </source>
</evidence>
<dbReference type="RefSeq" id="WP_003388676.1">
    <property type="nucleotide sequence ID" value="NZ_APBN01000004.1"/>
</dbReference>
<keyword evidence="1" id="KW-0472">Membrane</keyword>
<keyword evidence="1" id="KW-0812">Transmembrane</keyword>
<name>M8D8E1_9BACL</name>
<proteinExistence type="predicted"/>
<feature type="transmembrane region" description="Helical" evidence="1">
    <location>
        <begin position="48"/>
        <end position="67"/>
    </location>
</feature>
<dbReference type="OrthoDB" id="2474034at2"/>
<gene>
    <name evidence="2" type="ORF">I532_12819</name>
</gene>